<evidence type="ECO:0000313" key="3">
    <source>
        <dbReference type="Proteomes" id="UP000825729"/>
    </source>
</evidence>
<evidence type="ECO:0000256" key="1">
    <source>
        <dbReference type="SAM" id="Coils"/>
    </source>
</evidence>
<name>A0AAV7EG27_ARIFI</name>
<accession>A0AAV7EG27</accession>
<gene>
    <name evidence="2" type="ORF">H6P81_013757</name>
</gene>
<dbReference type="Proteomes" id="UP000825729">
    <property type="component" value="Unassembled WGS sequence"/>
</dbReference>
<dbReference type="Gene3D" id="6.10.140.920">
    <property type="match status" value="1"/>
</dbReference>
<organism evidence="2 3">
    <name type="scientific">Aristolochia fimbriata</name>
    <name type="common">White veined hardy Dutchman's pipe vine</name>
    <dbReference type="NCBI Taxonomy" id="158543"/>
    <lineage>
        <taxon>Eukaryota</taxon>
        <taxon>Viridiplantae</taxon>
        <taxon>Streptophyta</taxon>
        <taxon>Embryophyta</taxon>
        <taxon>Tracheophyta</taxon>
        <taxon>Spermatophyta</taxon>
        <taxon>Magnoliopsida</taxon>
        <taxon>Magnoliidae</taxon>
        <taxon>Piperales</taxon>
        <taxon>Aristolochiaceae</taxon>
        <taxon>Aristolochia</taxon>
    </lineage>
</organism>
<evidence type="ECO:0000313" key="2">
    <source>
        <dbReference type="EMBL" id="KAG9447629.1"/>
    </source>
</evidence>
<comment type="caution">
    <text evidence="2">The sequence shown here is derived from an EMBL/GenBank/DDBJ whole genome shotgun (WGS) entry which is preliminary data.</text>
</comment>
<proteinExistence type="predicted"/>
<sequence>MRREEIVGRRLWRFLFPGAGRTNSLSRFRALPDAAHRGATLNELNRRYTELQNQVEAEKKRKVKLDQALKSAMEQSNGWAADVEGLGLPELELLRATLQDMKQKVEKRVEELRMQVSHSTPLFGMNSAHSNAPQSTSFNNLLFKDERFLTFRSFH</sequence>
<dbReference type="AlphaFoldDB" id="A0AAV7EG27"/>
<reference evidence="2 3" key="1">
    <citation type="submission" date="2021-07" db="EMBL/GenBank/DDBJ databases">
        <title>The Aristolochia fimbriata genome: insights into angiosperm evolution, floral development and chemical biosynthesis.</title>
        <authorList>
            <person name="Jiao Y."/>
        </authorList>
    </citation>
    <scope>NUCLEOTIDE SEQUENCE [LARGE SCALE GENOMIC DNA]</scope>
    <source>
        <strain evidence="2">IBCAS-2021</strain>
        <tissue evidence="2">Leaf</tissue>
    </source>
</reference>
<feature type="coiled-coil region" evidence="1">
    <location>
        <begin position="41"/>
        <end position="115"/>
    </location>
</feature>
<keyword evidence="3" id="KW-1185">Reference proteome</keyword>
<keyword evidence="1" id="KW-0175">Coiled coil</keyword>
<dbReference type="EMBL" id="JAINDJ010000005">
    <property type="protein sequence ID" value="KAG9447629.1"/>
    <property type="molecule type" value="Genomic_DNA"/>
</dbReference>
<protein>
    <submittedName>
        <fullName evidence="2">Uncharacterized protein</fullName>
    </submittedName>
</protein>